<dbReference type="EMBL" id="BKCJ010336107">
    <property type="protein sequence ID" value="GEZ87756.1"/>
    <property type="molecule type" value="Genomic_DNA"/>
</dbReference>
<reference evidence="1" key="1">
    <citation type="journal article" date="2019" name="Sci. Rep.">
        <title>Draft genome of Tanacetum cinerariifolium, the natural source of mosquito coil.</title>
        <authorList>
            <person name="Yamashiro T."/>
            <person name="Shiraishi A."/>
            <person name="Satake H."/>
            <person name="Nakayama K."/>
        </authorList>
    </citation>
    <scope>NUCLEOTIDE SEQUENCE</scope>
</reference>
<accession>A0A699IUU0</accession>
<proteinExistence type="predicted"/>
<protein>
    <submittedName>
        <fullName evidence="1">Uncharacterized protein</fullName>
    </submittedName>
</protein>
<sequence>KFEIIIHGQRNKKHGSKKNLAQRPFFRDEGSIFHQDTRRKQNWTRNRRTSQKRSSLRLKVCWSVTGCLRKDGQRVESKAMLLPKSRNYFATASEEMFPLPS</sequence>
<dbReference type="AlphaFoldDB" id="A0A699IUU0"/>
<organism evidence="1">
    <name type="scientific">Tanacetum cinerariifolium</name>
    <name type="common">Dalmatian daisy</name>
    <name type="synonym">Chrysanthemum cinerariifolium</name>
    <dbReference type="NCBI Taxonomy" id="118510"/>
    <lineage>
        <taxon>Eukaryota</taxon>
        <taxon>Viridiplantae</taxon>
        <taxon>Streptophyta</taxon>
        <taxon>Embryophyta</taxon>
        <taxon>Tracheophyta</taxon>
        <taxon>Spermatophyta</taxon>
        <taxon>Magnoliopsida</taxon>
        <taxon>eudicotyledons</taxon>
        <taxon>Gunneridae</taxon>
        <taxon>Pentapetalae</taxon>
        <taxon>asterids</taxon>
        <taxon>campanulids</taxon>
        <taxon>Asterales</taxon>
        <taxon>Asteraceae</taxon>
        <taxon>Asteroideae</taxon>
        <taxon>Anthemideae</taxon>
        <taxon>Anthemidinae</taxon>
        <taxon>Tanacetum</taxon>
    </lineage>
</organism>
<comment type="caution">
    <text evidence="1">The sequence shown here is derived from an EMBL/GenBank/DDBJ whole genome shotgun (WGS) entry which is preliminary data.</text>
</comment>
<gene>
    <name evidence="1" type="ORF">Tci_559729</name>
</gene>
<feature type="non-terminal residue" evidence="1">
    <location>
        <position position="1"/>
    </location>
</feature>
<name>A0A699IUU0_TANCI</name>
<evidence type="ECO:0000313" key="1">
    <source>
        <dbReference type="EMBL" id="GEZ87756.1"/>
    </source>
</evidence>